<protein>
    <submittedName>
        <fullName evidence="1">Uncharacterized protein</fullName>
    </submittedName>
</protein>
<organism evidence="1 2">
    <name type="scientific">Candidatus Gottesmanbacteria bacterium RIFCSPHIGHO2_01_FULL_39_10</name>
    <dbReference type="NCBI Taxonomy" id="1798375"/>
    <lineage>
        <taxon>Bacteria</taxon>
        <taxon>Candidatus Gottesmaniibacteriota</taxon>
    </lineage>
</organism>
<dbReference type="Proteomes" id="UP000177383">
    <property type="component" value="Unassembled WGS sequence"/>
</dbReference>
<name>A0A1F5ZLL7_9BACT</name>
<sequence>MVVHEFWGFLGRRIARAALGVGDTKVQIADFDKSIDAITEQILSRERYKYLDIGFAANLRNYVIHAVGYVAASNVDLAALPKNLIQAGDEAILNQFIEKFGPPKSWYRGLVSRTRNKHWLALMTKGITKERTPIDKLLKPILEAFEFVPFIKNEGVVQQAAVLLNKPKSAKKELSSGEE</sequence>
<dbReference type="EMBL" id="MFJE01000064">
    <property type="protein sequence ID" value="OGG12992.1"/>
    <property type="molecule type" value="Genomic_DNA"/>
</dbReference>
<accession>A0A1F5ZLL7</accession>
<reference evidence="1 2" key="1">
    <citation type="journal article" date="2016" name="Nat. Commun.">
        <title>Thousands of microbial genomes shed light on interconnected biogeochemical processes in an aquifer system.</title>
        <authorList>
            <person name="Anantharaman K."/>
            <person name="Brown C.T."/>
            <person name="Hug L.A."/>
            <person name="Sharon I."/>
            <person name="Castelle C.J."/>
            <person name="Probst A.J."/>
            <person name="Thomas B.C."/>
            <person name="Singh A."/>
            <person name="Wilkins M.J."/>
            <person name="Karaoz U."/>
            <person name="Brodie E.L."/>
            <person name="Williams K.H."/>
            <person name="Hubbard S.S."/>
            <person name="Banfield J.F."/>
        </authorList>
    </citation>
    <scope>NUCLEOTIDE SEQUENCE [LARGE SCALE GENOMIC DNA]</scope>
</reference>
<dbReference type="AlphaFoldDB" id="A0A1F5ZLL7"/>
<proteinExistence type="predicted"/>
<evidence type="ECO:0000313" key="1">
    <source>
        <dbReference type="EMBL" id="OGG12992.1"/>
    </source>
</evidence>
<evidence type="ECO:0000313" key="2">
    <source>
        <dbReference type="Proteomes" id="UP000177383"/>
    </source>
</evidence>
<gene>
    <name evidence="1" type="ORF">A2773_01505</name>
</gene>
<comment type="caution">
    <text evidence="1">The sequence shown here is derived from an EMBL/GenBank/DDBJ whole genome shotgun (WGS) entry which is preliminary data.</text>
</comment>